<accession>A0A2M8NZJ9</accession>
<evidence type="ECO:0000256" key="2">
    <source>
        <dbReference type="ARBA" id="ARBA00022475"/>
    </source>
</evidence>
<dbReference type="PANTHER" id="PTHR39087:SF2">
    <property type="entry name" value="UPF0104 MEMBRANE PROTEIN MJ1595"/>
    <property type="match status" value="1"/>
</dbReference>
<dbReference type="InterPro" id="IPR022791">
    <property type="entry name" value="L-PG_synthase/AglD"/>
</dbReference>
<dbReference type="Proteomes" id="UP000228921">
    <property type="component" value="Unassembled WGS sequence"/>
</dbReference>
<dbReference type="GO" id="GO:0005886">
    <property type="term" value="C:plasma membrane"/>
    <property type="evidence" value="ECO:0007669"/>
    <property type="project" value="UniProtKB-SubCell"/>
</dbReference>
<reference evidence="7 8" key="1">
    <citation type="submission" date="2017-11" db="EMBL/GenBank/DDBJ databases">
        <title>Evolution of Phototrophy in the Chloroflexi Phylum Driven by Horizontal Gene Transfer.</title>
        <authorList>
            <person name="Ward L.M."/>
            <person name="Hemp J."/>
            <person name="Shih P.M."/>
            <person name="Mcglynn S.E."/>
            <person name="Fischer W."/>
        </authorList>
    </citation>
    <scope>NUCLEOTIDE SEQUENCE [LARGE SCALE GENOMIC DNA]</scope>
    <source>
        <strain evidence="7">CP2_2F</strain>
    </source>
</reference>
<evidence type="ECO:0000313" key="8">
    <source>
        <dbReference type="Proteomes" id="UP000228921"/>
    </source>
</evidence>
<feature type="transmembrane region" description="Helical" evidence="6">
    <location>
        <begin position="259"/>
        <end position="284"/>
    </location>
</feature>
<evidence type="ECO:0000256" key="4">
    <source>
        <dbReference type="ARBA" id="ARBA00022989"/>
    </source>
</evidence>
<keyword evidence="5 6" id="KW-0472">Membrane</keyword>
<dbReference type="EMBL" id="PGTK01000007">
    <property type="protein sequence ID" value="PJF30730.1"/>
    <property type="molecule type" value="Genomic_DNA"/>
</dbReference>
<comment type="subcellular location">
    <subcellularLocation>
        <location evidence="1">Cell membrane</location>
        <topology evidence="1">Multi-pass membrane protein</topology>
    </subcellularLocation>
</comment>
<dbReference type="PANTHER" id="PTHR39087">
    <property type="entry name" value="UPF0104 MEMBRANE PROTEIN MJ1595"/>
    <property type="match status" value="1"/>
</dbReference>
<comment type="caution">
    <text evidence="7">The sequence shown here is derived from an EMBL/GenBank/DDBJ whole genome shotgun (WGS) entry which is preliminary data.</text>
</comment>
<name>A0A2M8NZJ9_9CHLR</name>
<dbReference type="AlphaFoldDB" id="A0A2M8NZJ9"/>
<proteinExistence type="predicted"/>
<protein>
    <submittedName>
        <fullName evidence="7">TIGR00374 family protein</fullName>
    </submittedName>
</protein>
<feature type="transmembrane region" description="Helical" evidence="6">
    <location>
        <begin position="225"/>
        <end position="247"/>
    </location>
</feature>
<evidence type="ECO:0000256" key="3">
    <source>
        <dbReference type="ARBA" id="ARBA00022692"/>
    </source>
</evidence>
<feature type="transmembrane region" description="Helical" evidence="6">
    <location>
        <begin position="304"/>
        <end position="328"/>
    </location>
</feature>
<evidence type="ECO:0000313" key="7">
    <source>
        <dbReference type="EMBL" id="PJF30730.1"/>
    </source>
</evidence>
<evidence type="ECO:0000256" key="1">
    <source>
        <dbReference type="ARBA" id="ARBA00004651"/>
    </source>
</evidence>
<feature type="transmembrane region" description="Helical" evidence="6">
    <location>
        <begin position="165"/>
        <end position="183"/>
    </location>
</feature>
<gene>
    <name evidence="7" type="ORF">CUN51_07020</name>
</gene>
<evidence type="ECO:0000256" key="5">
    <source>
        <dbReference type="ARBA" id="ARBA00023136"/>
    </source>
</evidence>
<keyword evidence="2" id="KW-1003">Cell membrane</keyword>
<feature type="transmembrane region" description="Helical" evidence="6">
    <location>
        <begin position="50"/>
        <end position="70"/>
    </location>
</feature>
<dbReference type="Pfam" id="PF03706">
    <property type="entry name" value="LPG_synthase_TM"/>
    <property type="match status" value="1"/>
</dbReference>
<feature type="transmembrane region" description="Helical" evidence="6">
    <location>
        <begin position="24"/>
        <end position="44"/>
    </location>
</feature>
<evidence type="ECO:0000256" key="6">
    <source>
        <dbReference type="SAM" id="Phobius"/>
    </source>
</evidence>
<sequence>MHADSGLSKARESAWGGVLKQKTWHLLLIGLGLGFIAFLSVALLSDLSALLSYATAFAWWLMLPILALRMANWALRFVKWHFYLHVVGVWNISLRASAAVFLTGFPLAISPGKAAEALKSVILQRLTGAPIAQTLPVVASERLSDGMAVLLLIAWAILNLAAHEYWSLVFVTLGALVLGILILQNRPLCLAVLRLLGRLPLIGRLARSFRVFYESSYQIVQLPNLVFAVGLGTLANLLDGLGVYLILVGMGLPPTAETFFQALLVISLSVVAGALSGMPGSIGASDLTITGTLQHLVGLSLPQAGFATLLARFVQLWFGVLVGGAVAWSGRSVLLGQREPLALPERSSLHIAADHQLS</sequence>
<feature type="transmembrane region" description="Helical" evidence="6">
    <location>
        <begin position="82"/>
        <end position="109"/>
    </location>
</feature>
<organism evidence="7 8">
    <name type="scientific">Candidatus Thermofonsia Clade 1 bacterium</name>
    <dbReference type="NCBI Taxonomy" id="2364210"/>
    <lineage>
        <taxon>Bacteria</taxon>
        <taxon>Bacillati</taxon>
        <taxon>Chloroflexota</taxon>
        <taxon>Candidatus Thermofontia</taxon>
        <taxon>Candidatus Thermofonsia Clade 1</taxon>
    </lineage>
</organism>
<keyword evidence="4 6" id="KW-1133">Transmembrane helix</keyword>
<keyword evidence="3 6" id="KW-0812">Transmembrane</keyword>